<gene>
    <name evidence="2" type="ORF">SAMN05421812_11044</name>
</gene>
<evidence type="ECO:0008006" key="4">
    <source>
        <dbReference type="Google" id="ProtNLM"/>
    </source>
</evidence>
<name>A0A239NPM9_9ACTN</name>
<keyword evidence="1" id="KW-1133">Transmembrane helix</keyword>
<evidence type="ECO:0000256" key="1">
    <source>
        <dbReference type="SAM" id="Phobius"/>
    </source>
</evidence>
<keyword evidence="3" id="KW-1185">Reference proteome</keyword>
<dbReference type="Proteomes" id="UP000198362">
    <property type="component" value="Unassembled WGS sequence"/>
</dbReference>
<dbReference type="EMBL" id="FZPH01000010">
    <property type="protein sequence ID" value="SNT56871.1"/>
    <property type="molecule type" value="Genomic_DNA"/>
</dbReference>
<protein>
    <recommendedName>
        <fullName evidence="4">WD40-like Beta Propeller Repeat</fullName>
    </recommendedName>
</protein>
<keyword evidence="1" id="KW-0472">Membrane</keyword>
<reference evidence="2 3" key="1">
    <citation type="submission" date="2017-06" db="EMBL/GenBank/DDBJ databases">
        <authorList>
            <person name="Kim H.J."/>
            <person name="Triplett B.A."/>
        </authorList>
    </citation>
    <scope>NUCLEOTIDE SEQUENCE [LARGE SCALE GENOMIC DNA]</scope>
    <source>
        <strain evidence="2 3">CGMCC 4.5593</strain>
    </source>
</reference>
<dbReference type="InterPro" id="IPR011042">
    <property type="entry name" value="6-blade_b-propeller_TolB-like"/>
</dbReference>
<dbReference type="SUPFAM" id="SSF82171">
    <property type="entry name" value="DPP6 N-terminal domain-like"/>
    <property type="match status" value="1"/>
</dbReference>
<dbReference type="OrthoDB" id="3516511at2"/>
<keyword evidence="1" id="KW-0812">Transmembrane</keyword>
<feature type="transmembrane region" description="Helical" evidence="1">
    <location>
        <begin position="45"/>
        <end position="64"/>
    </location>
</feature>
<dbReference type="Gene3D" id="2.120.10.30">
    <property type="entry name" value="TolB, C-terminal domain"/>
    <property type="match status" value="1"/>
</dbReference>
<sequence>MNDRLAGALRQTFDEIADAGPPPQGLARAALAGARRSRRGRVGGAVALALCAALASGVAVSGLGEEGGQGGQGQAGQGGPPLNAPGDAVVMAYSGVRDLAVEDGSPAFNYSLLLDRATGKYERIAYRYAMPSPDGERVLVAVGDNSAPHPSRVGIMNRATGSVRWFPDIPGTVGDGVWSPDGKRVAFRNTSKSGPITALVADAETLTSDEVPLPDFREGDVRMRWTPDSAGFAITLARSPDEATAAQASEVRYYGLDGKQRHSLPVPDASFTAAPAFSAGGQLAVSGPKGGDGPLEVAIVDPQSGAVHSRFTLAESGAIVDWVGEAHLLVRTFGRQAEQLKLVGLDGVVVKELTPPEDVFAQQIFVGPADGLPDSAADLTF</sequence>
<dbReference type="RefSeq" id="WP_089252372.1">
    <property type="nucleotide sequence ID" value="NZ_FZPH01000010.1"/>
</dbReference>
<accession>A0A239NPM9</accession>
<evidence type="ECO:0000313" key="2">
    <source>
        <dbReference type="EMBL" id="SNT56871.1"/>
    </source>
</evidence>
<organism evidence="2 3">
    <name type="scientific">Asanoa hainanensis</name>
    <dbReference type="NCBI Taxonomy" id="560556"/>
    <lineage>
        <taxon>Bacteria</taxon>
        <taxon>Bacillati</taxon>
        <taxon>Actinomycetota</taxon>
        <taxon>Actinomycetes</taxon>
        <taxon>Micromonosporales</taxon>
        <taxon>Micromonosporaceae</taxon>
        <taxon>Asanoa</taxon>
    </lineage>
</organism>
<proteinExistence type="predicted"/>
<evidence type="ECO:0000313" key="3">
    <source>
        <dbReference type="Proteomes" id="UP000198362"/>
    </source>
</evidence>
<dbReference type="AlphaFoldDB" id="A0A239NPM9"/>